<feature type="signal peptide" evidence="3">
    <location>
        <begin position="1"/>
        <end position="21"/>
    </location>
</feature>
<dbReference type="Proteomes" id="UP001595880">
    <property type="component" value="Unassembled WGS sequence"/>
</dbReference>
<dbReference type="Gene3D" id="3.60.21.10">
    <property type="match status" value="1"/>
</dbReference>
<dbReference type="PANTHER" id="PTHR31302:SF31">
    <property type="entry name" value="PHOSPHODIESTERASE YAEI"/>
    <property type="match status" value="1"/>
</dbReference>
<accession>A0ABV8VUV0</accession>
<evidence type="ECO:0000256" key="1">
    <source>
        <dbReference type="ARBA" id="ARBA00022723"/>
    </source>
</evidence>
<dbReference type="RefSeq" id="WP_390199213.1">
    <property type="nucleotide sequence ID" value="NZ_JBHSDV010000003.1"/>
</dbReference>
<evidence type="ECO:0000256" key="3">
    <source>
        <dbReference type="SAM" id="SignalP"/>
    </source>
</evidence>
<dbReference type="PANTHER" id="PTHR31302">
    <property type="entry name" value="TRANSMEMBRANE PROTEIN WITH METALLOPHOSPHOESTERASE DOMAIN-RELATED"/>
    <property type="match status" value="1"/>
</dbReference>
<gene>
    <name evidence="5" type="ORF">ACFOZ1_10815</name>
</gene>
<dbReference type="InterPro" id="IPR004843">
    <property type="entry name" value="Calcineurin-like_PHP"/>
</dbReference>
<evidence type="ECO:0000313" key="5">
    <source>
        <dbReference type="EMBL" id="MFC4388292.1"/>
    </source>
</evidence>
<evidence type="ECO:0000259" key="4">
    <source>
        <dbReference type="Pfam" id="PF00149"/>
    </source>
</evidence>
<feature type="domain" description="Calcineurin-like phosphoesterase" evidence="4">
    <location>
        <begin position="47"/>
        <end position="205"/>
    </location>
</feature>
<organism evidence="5 6">
    <name type="scientific">Gracilibacillus marinus</name>
    <dbReference type="NCBI Taxonomy" id="630535"/>
    <lineage>
        <taxon>Bacteria</taxon>
        <taxon>Bacillati</taxon>
        <taxon>Bacillota</taxon>
        <taxon>Bacilli</taxon>
        <taxon>Bacillales</taxon>
        <taxon>Bacillaceae</taxon>
        <taxon>Gracilibacillus</taxon>
    </lineage>
</organism>
<comment type="caution">
    <text evidence="5">The sequence shown here is derived from an EMBL/GenBank/DDBJ whole genome shotgun (WGS) entry which is preliminary data.</text>
</comment>
<dbReference type="SUPFAM" id="SSF56300">
    <property type="entry name" value="Metallo-dependent phosphatases"/>
    <property type="match status" value="1"/>
</dbReference>
<sequence>MKKKMILLSPLLFTLVVGAKAYYDTTTFKVEKVFIETTKLHVNDTLTILQLSDMHNKVFDKNNMKLLAKIKELNPHIIVITGDLIDRKTTDLTQMKHFIKELSLIHSNIYYISGNHEWTNPLREELFAELQKNDIQLLDNTNTSITTKQSTIQLAGIADSSTNHDDISSALNELDPNIYTILLAHTPEEEFNASIDLILSGHTHGGQIRLPFIGALIAPGQDLFPTLDKGLFQLTEKQQLYIDSGLGTSVLPIRFMNQSQLSFITIKGAKK</sequence>
<dbReference type="EMBL" id="JBHSDV010000003">
    <property type="protein sequence ID" value="MFC4388292.1"/>
    <property type="molecule type" value="Genomic_DNA"/>
</dbReference>
<keyword evidence="6" id="KW-1185">Reference proteome</keyword>
<protein>
    <submittedName>
        <fullName evidence="5">Metallophosphoesterase</fullName>
    </submittedName>
</protein>
<evidence type="ECO:0000313" key="6">
    <source>
        <dbReference type="Proteomes" id="UP001595880"/>
    </source>
</evidence>
<keyword evidence="2" id="KW-0378">Hydrolase</keyword>
<dbReference type="Pfam" id="PF00149">
    <property type="entry name" value="Metallophos"/>
    <property type="match status" value="1"/>
</dbReference>
<evidence type="ECO:0000256" key="2">
    <source>
        <dbReference type="ARBA" id="ARBA00022801"/>
    </source>
</evidence>
<keyword evidence="1" id="KW-0479">Metal-binding</keyword>
<dbReference type="InterPro" id="IPR051158">
    <property type="entry name" value="Metallophosphoesterase_sf"/>
</dbReference>
<proteinExistence type="predicted"/>
<dbReference type="CDD" id="cd07385">
    <property type="entry name" value="MPP_YkuE_C"/>
    <property type="match status" value="1"/>
</dbReference>
<dbReference type="InterPro" id="IPR029052">
    <property type="entry name" value="Metallo-depent_PP-like"/>
</dbReference>
<feature type="chain" id="PRO_5045770445" evidence="3">
    <location>
        <begin position="22"/>
        <end position="271"/>
    </location>
</feature>
<keyword evidence="3" id="KW-0732">Signal</keyword>
<reference evidence="6" key="1">
    <citation type="journal article" date="2019" name="Int. J. Syst. Evol. Microbiol.">
        <title>The Global Catalogue of Microorganisms (GCM) 10K type strain sequencing project: providing services to taxonomists for standard genome sequencing and annotation.</title>
        <authorList>
            <consortium name="The Broad Institute Genomics Platform"/>
            <consortium name="The Broad Institute Genome Sequencing Center for Infectious Disease"/>
            <person name="Wu L."/>
            <person name="Ma J."/>
        </authorList>
    </citation>
    <scope>NUCLEOTIDE SEQUENCE [LARGE SCALE GENOMIC DNA]</scope>
    <source>
        <strain evidence="6">KACC 14058</strain>
    </source>
</reference>
<name>A0ABV8VUV0_9BACI</name>